<reference evidence="2 3" key="1">
    <citation type="submission" date="2015-11" db="EMBL/GenBank/DDBJ databases">
        <authorList>
            <person name="Zhang Y."/>
            <person name="Guo Z."/>
        </authorList>
    </citation>
    <scope>NUCLEOTIDE SEQUENCE [LARGE SCALE GENOMIC DNA]</scope>
    <source>
        <strain evidence="2">JGI-4</strain>
    </source>
</reference>
<feature type="chain" id="PRO_5014236299" evidence="1">
    <location>
        <begin position="21"/>
        <end position="280"/>
    </location>
</feature>
<evidence type="ECO:0000313" key="2">
    <source>
        <dbReference type="EMBL" id="CUU06019.1"/>
    </source>
</evidence>
<accession>A0A0N7MV04</accession>
<keyword evidence="1" id="KW-0732">Signal</keyword>
<accession>A0A0P1LRQ2</accession>
<evidence type="ECO:0000256" key="1">
    <source>
        <dbReference type="SAM" id="SignalP"/>
    </source>
</evidence>
<gene>
    <name evidence="2" type="ORF">JGI4_01407</name>
</gene>
<dbReference type="STRING" id="1633631.GCA_001442925_01402"/>
<organism evidence="2 3">
    <name type="scientific">Candidatus Kryptonium thompsonii</name>
    <dbReference type="NCBI Taxonomy" id="1633631"/>
    <lineage>
        <taxon>Bacteria</taxon>
        <taxon>Pseudomonadati</taxon>
        <taxon>Candidatus Kryptoniota</taxon>
        <taxon>Candidatus Kryptonium</taxon>
    </lineage>
</organism>
<accession>A0A0P1NT64</accession>
<proteinExistence type="predicted"/>
<accession>A0A0N7MPZ5</accession>
<accession>A0A0P1M778</accession>
<dbReference type="RefSeq" id="WP_047134518.1">
    <property type="nucleotide sequence ID" value="NZ_CZVJ01000006.1"/>
</dbReference>
<dbReference type="OrthoDB" id="9808848at2"/>
<evidence type="ECO:0000313" key="3">
    <source>
        <dbReference type="Proteomes" id="UP000182011"/>
    </source>
</evidence>
<accession>A0A0S4N610</accession>
<accession>A0A0P1P8L9</accession>
<dbReference type="EMBL" id="FAOP01000005">
    <property type="protein sequence ID" value="CUU06019.1"/>
    <property type="molecule type" value="Genomic_DNA"/>
</dbReference>
<sequence length="280" mass="32861">MKFKFLSFAFGLFLWGCAYFLSENYDEQVKPYEVSNYNVAETLATVIKDSIKVSVKFLTPAEIRKIAAGKRYDKKDFEKILKDEYINYAQEDNSEILSAYNEYIHLQEYGNYYDVFGNQIAPQNIPSPFEDDFGKIPYIVLSVAIENLRSDKVEIKPSASVLLDDKRNQFRALEVDDIIQTESIPYPMRYINPYTIYDPFLAGYLLSSQRRAELNKKFLKDILLRDEKIYPGVVRKGLVVFRKPAEKVRWLLFILPEVNIYKDNEKVKSIDFRFEFVSEK</sequence>
<accession>A0A0P1LUD3</accession>
<accession>A0A0P1P2M3</accession>
<feature type="signal peptide" evidence="1">
    <location>
        <begin position="1"/>
        <end position="20"/>
    </location>
</feature>
<accession>A0A0P1LPK0</accession>
<dbReference type="AlphaFoldDB" id="A0A0P1NT64"/>
<protein>
    <submittedName>
        <fullName evidence="2">Uncharacterized protein</fullName>
    </submittedName>
</protein>
<name>A0A0P1NT64_9BACT</name>
<dbReference type="Proteomes" id="UP000182011">
    <property type="component" value="Unassembled WGS sequence"/>
</dbReference>